<organism evidence="8 9">
    <name type="scientific">Lichtheimia corymbifera JMRC:FSU:9682</name>
    <dbReference type="NCBI Taxonomy" id="1263082"/>
    <lineage>
        <taxon>Eukaryota</taxon>
        <taxon>Fungi</taxon>
        <taxon>Fungi incertae sedis</taxon>
        <taxon>Mucoromycota</taxon>
        <taxon>Mucoromycotina</taxon>
        <taxon>Mucoromycetes</taxon>
        <taxon>Mucorales</taxon>
        <taxon>Lichtheimiaceae</taxon>
        <taxon>Lichtheimia</taxon>
    </lineage>
</organism>
<evidence type="ECO:0000259" key="7">
    <source>
        <dbReference type="Pfam" id="PF01416"/>
    </source>
</evidence>
<dbReference type="Gene3D" id="3.30.70.580">
    <property type="entry name" value="Pseudouridine synthase I, catalytic domain, N-terminal subdomain"/>
    <property type="match status" value="1"/>
</dbReference>
<evidence type="ECO:0000256" key="5">
    <source>
        <dbReference type="PIRSR" id="PIRSR641708-1"/>
    </source>
</evidence>
<dbReference type="InterPro" id="IPR041708">
    <property type="entry name" value="PUS1/PUS2-like"/>
</dbReference>
<dbReference type="EMBL" id="CBTN010000001">
    <property type="protein sequence ID" value="CDH48583.1"/>
    <property type="molecule type" value="Genomic_DNA"/>
</dbReference>
<dbReference type="SUPFAM" id="SSF55120">
    <property type="entry name" value="Pseudouridine synthase"/>
    <property type="match status" value="1"/>
</dbReference>
<feature type="active site" description="Nucleophile" evidence="5">
    <location>
        <position position="84"/>
    </location>
</feature>
<proteinExistence type="inferred from homology"/>
<dbReference type="GO" id="GO:0005634">
    <property type="term" value="C:nucleus"/>
    <property type="evidence" value="ECO:0007669"/>
    <property type="project" value="TreeGrafter"/>
</dbReference>
<comment type="similarity">
    <text evidence="1">Belongs to the tRNA pseudouridine synthase TruA family.</text>
</comment>
<keyword evidence="3" id="KW-0413">Isomerase</keyword>
<dbReference type="GO" id="GO:1990481">
    <property type="term" value="P:mRNA pseudouridine synthesis"/>
    <property type="evidence" value="ECO:0007669"/>
    <property type="project" value="TreeGrafter"/>
</dbReference>
<keyword evidence="9" id="KW-1185">Reference proteome</keyword>
<dbReference type="Pfam" id="PF01416">
    <property type="entry name" value="PseudoU_synth_1"/>
    <property type="match status" value="1"/>
</dbReference>
<reference evidence="8" key="1">
    <citation type="submission" date="2013-08" db="EMBL/GenBank/DDBJ databases">
        <title>Gene expansion shapes genome architecture in the human pathogen Lichtheimia corymbifera: an evolutionary genomics analysis in the ancient terrestrial Mucorales (Mucoromycotina).</title>
        <authorList>
            <person name="Schwartze V.U."/>
            <person name="Winter S."/>
            <person name="Shelest E."/>
            <person name="Marcet-Houben M."/>
            <person name="Horn F."/>
            <person name="Wehner S."/>
            <person name="Hoffmann K."/>
            <person name="Riege K."/>
            <person name="Sammeth M."/>
            <person name="Nowrousian M."/>
            <person name="Valiante V."/>
            <person name="Linde J."/>
            <person name="Jacobsen I.D."/>
            <person name="Marz M."/>
            <person name="Brakhage A.A."/>
            <person name="Gabaldon T."/>
            <person name="Bocker S."/>
            <person name="Voigt K."/>
        </authorList>
    </citation>
    <scope>NUCLEOTIDE SEQUENCE [LARGE SCALE GENOMIC DNA]</scope>
    <source>
        <strain evidence="8">FSU 9682</strain>
    </source>
</reference>
<dbReference type="Gene3D" id="3.30.70.660">
    <property type="entry name" value="Pseudouridine synthase I, catalytic domain, C-terminal subdomain"/>
    <property type="match status" value="1"/>
</dbReference>
<dbReference type="GO" id="GO:0003723">
    <property type="term" value="F:RNA binding"/>
    <property type="evidence" value="ECO:0007669"/>
    <property type="project" value="InterPro"/>
</dbReference>
<dbReference type="InterPro" id="IPR020103">
    <property type="entry name" value="PsdUridine_synth_cat_dom_sf"/>
</dbReference>
<dbReference type="VEuPathDB" id="FungiDB:LCOR_00359.1"/>
<keyword evidence="2" id="KW-0819">tRNA processing</keyword>
<comment type="catalytic activity">
    <reaction evidence="4">
        <text>a uridine in tRNA = a pseudouridine in tRNA</text>
        <dbReference type="Rhea" id="RHEA:54572"/>
        <dbReference type="Rhea" id="RHEA-COMP:13339"/>
        <dbReference type="Rhea" id="RHEA-COMP:13934"/>
        <dbReference type="ChEBI" id="CHEBI:65314"/>
        <dbReference type="ChEBI" id="CHEBI:65315"/>
    </reaction>
</comment>
<feature type="domain" description="Pseudouridine synthase I TruA alpha/beta" evidence="7">
    <location>
        <begin position="205"/>
        <end position="311"/>
    </location>
</feature>
<dbReference type="CDD" id="cd02568">
    <property type="entry name" value="PseudoU_synth_PUS1_PUS2"/>
    <property type="match status" value="1"/>
</dbReference>
<name>A0A068REL4_9FUNG</name>
<evidence type="ECO:0000256" key="6">
    <source>
        <dbReference type="PIRSR" id="PIRSR641708-2"/>
    </source>
</evidence>
<gene>
    <name evidence="8" type="ORF">LCOR_00359.1</name>
</gene>
<dbReference type="PANTHER" id="PTHR11142:SF4">
    <property type="entry name" value="PSEUDOURIDYLATE SYNTHASE 1 HOMOLOG"/>
    <property type="match status" value="1"/>
</dbReference>
<dbReference type="STRING" id="1263082.A0A068REL4"/>
<evidence type="ECO:0000313" key="9">
    <source>
        <dbReference type="Proteomes" id="UP000027586"/>
    </source>
</evidence>
<protein>
    <submittedName>
        <fullName evidence="8">Trna pseudouridine synthase a</fullName>
    </submittedName>
</protein>
<accession>A0A068REL4</accession>
<dbReference type="NCBIfam" id="TIGR00071">
    <property type="entry name" value="hisT_truA"/>
    <property type="match status" value="1"/>
</dbReference>
<dbReference type="FunFam" id="3.30.70.580:FF:000002">
    <property type="entry name" value="tRNA pseudouridine synthase"/>
    <property type="match status" value="1"/>
</dbReference>
<dbReference type="GO" id="GO:0031119">
    <property type="term" value="P:tRNA pseudouridine synthesis"/>
    <property type="evidence" value="ECO:0007669"/>
    <property type="project" value="InterPro"/>
</dbReference>
<dbReference type="PANTHER" id="PTHR11142">
    <property type="entry name" value="PSEUDOURIDYLATE SYNTHASE"/>
    <property type="match status" value="1"/>
</dbReference>
<dbReference type="InterPro" id="IPR020094">
    <property type="entry name" value="TruA/RsuA/RluB/E/F_N"/>
</dbReference>
<dbReference type="InterPro" id="IPR020095">
    <property type="entry name" value="PsdUridine_synth_TruA_C"/>
</dbReference>
<evidence type="ECO:0000313" key="8">
    <source>
        <dbReference type="EMBL" id="CDH48583.1"/>
    </source>
</evidence>
<feature type="binding site" evidence="6">
    <location>
        <position position="140"/>
    </location>
    <ligand>
        <name>substrate</name>
    </ligand>
</feature>
<dbReference type="InterPro" id="IPR020097">
    <property type="entry name" value="PsdUridine_synth_TruA_a/b_dom"/>
</dbReference>
<evidence type="ECO:0000256" key="4">
    <source>
        <dbReference type="ARBA" id="ARBA00036943"/>
    </source>
</evidence>
<dbReference type="OrthoDB" id="10256309at2759"/>
<evidence type="ECO:0000256" key="1">
    <source>
        <dbReference type="ARBA" id="ARBA00009375"/>
    </source>
</evidence>
<sequence length="390" mass="44532">MLYNARLAYSLARSFCTKPQRLPKTKVALMLGFNGTGFQGMQYNPSIRSIEQTLFKALCKAGAVSELNSVDPKKIQMARAARTDKGVHAVGNVVSVKLVVEDPDIVSKINQHLPDQIKVWGYTPVTGGFHAKKACNGREYEYWLPTYTLEMPPSRSLHLRSSREHPSDLYIAEENAYIPVSTRENIAEKHQCRISNSKLDQFRDAMAVFQGTHNFHNYTIQRNASDPSANRYIMRVEVGQPKQFDGMEWVNVKLRGQSFMLHQIRKMIAMAMLVTRTDTPTSVISQSFEHHKINIPKAPALGLLLEKPLFDGYNQRIADRPDRLPISFDSYKDAMDEFKERWIINEMLATEKEQNSFDRFLLYMDAQQTGPVFSYLNKEGCIPPEAILTF</sequence>
<comment type="caution">
    <text evidence="8">The sequence shown here is derived from an EMBL/GenBank/DDBJ whole genome shotgun (WGS) entry which is preliminary data.</text>
</comment>
<evidence type="ECO:0000256" key="2">
    <source>
        <dbReference type="ARBA" id="ARBA00022694"/>
    </source>
</evidence>
<dbReference type="InterPro" id="IPR001406">
    <property type="entry name" value="PsdUridine_synth_TruA"/>
</dbReference>
<dbReference type="Proteomes" id="UP000027586">
    <property type="component" value="Unassembled WGS sequence"/>
</dbReference>
<dbReference type="AlphaFoldDB" id="A0A068REL4"/>
<dbReference type="GO" id="GO:0009982">
    <property type="term" value="F:pseudouridine synthase activity"/>
    <property type="evidence" value="ECO:0007669"/>
    <property type="project" value="InterPro"/>
</dbReference>
<evidence type="ECO:0000256" key="3">
    <source>
        <dbReference type="ARBA" id="ARBA00023235"/>
    </source>
</evidence>